<feature type="signal peptide" evidence="4">
    <location>
        <begin position="1"/>
        <end position="22"/>
    </location>
</feature>
<dbReference type="GO" id="GO:0008745">
    <property type="term" value="F:N-acetylmuramoyl-L-alanine amidase activity"/>
    <property type="evidence" value="ECO:0007669"/>
    <property type="project" value="UniProtKB-EC"/>
</dbReference>
<dbReference type="InterPro" id="IPR050695">
    <property type="entry name" value="N-acetylmuramoyl_amidase_3"/>
</dbReference>
<evidence type="ECO:0000256" key="2">
    <source>
        <dbReference type="ARBA" id="ARBA00011901"/>
    </source>
</evidence>
<accession>A0ABU3CZP2</accession>
<dbReference type="EMBL" id="JAVRHP010000208">
    <property type="protein sequence ID" value="MDT0651846.1"/>
    <property type="molecule type" value="Genomic_DNA"/>
</dbReference>
<organism evidence="6 7">
    <name type="scientific">Autumnicola edwardsiae</name>
    <dbReference type="NCBI Taxonomy" id="3075594"/>
    <lineage>
        <taxon>Bacteria</taxon>
        <taxon>Pseudomonadati</taxon>
        <taxon>Bacteroidota</taxon>
        <taxon>Flavobacteriia</taxon>
        <taxon>Flavobacteriales</taxon>
        <taxon>Flavobacteriaceae</taxon>
        <taxon>Autumnicola</taxon>
    </lineage>
</organism>
<dbReference type="RefSeq" id="WP_311485944.1">
    <property type="nucleotide sequence ID" value="NZ_JAVRHP010000208.1"/>
</dbReference>
<dbReference type="Pfam" id="PF01520">
    <property type="entry name" value="Amidase_3"/>
    <property type="match status" value="1"/>
</dbReference>
<evidence type="ECO:0000256" key="1">
    <source>
        <dbReference type="ARBA" id="ARBA00001561"/>
    </source>
</evidence>
<protein>
    <recommendedName>
        <fullName evidence="2">N-acetylmuramoyl-L-alanine amidase</fullName>
        <ecNumber evidence="2">3.5.1.28</ecNumber>
    </recommendedName>
</protein>
<reference evidence="6 7" key="1">
    <citation type="submission" date="2023-09" db="EMBL/GenBank/DDBJ databases">
        <authorList>
            <person name="Rey-Velasco X."/>
        </authorList>
    </citation>
    <scope>NUCLEOTIDE SEQUENCE [LARGE SCALE GENOMIC DNA]</scope>
    <source>
        <strain evidence="6 7">F297</strain>
    </source>
</reference>
<name>A0ABU3CZP2_9FLAO</name>
<keyword evidence="4" id="KW-0732">Signal</keyword>
<comment type="catalytic activity">
    <reaction evidence="1">
        <text>Hydrolyzes the link between N-acetylmuramoyl residues and L-amino acid residues in certain cell-wall glycopeptides.</text>
        <dbReference type="EC" id="3.5.1.28"/>
    </reaction>
</comment>
<dbReference type="EC" id="3.5.1.28" evidence="2"/>
<evidence type="ECO:0000313" key="7">
    <source>
        <dbReference type="Proteomes" id="UP001248819"/>
    </source>
</evidence>
<evidence type="ECO:0000259" key="5">
    <source>
        <dbReference type="Pfam" id="PF01520"/>
    </source>
</evidence>
<feature type="chain" id="PRO_5045056688" description="N-acetylmuramoyl-L-alanine amidase" evidence="4">
    <location>
        <begin position="23"/>
        <end position="82"/>
    </location>
</feature>
<keyword evidence="7" id="KW-1185">Reference proteome</keyword>
<dbReference type="PANTHER" id="PTHR30404:SF0">
    <property type="entry name" value="N-ACETYLMURAMOYL-L-ALANINE AMIDASE AMIC"/>
    <property type="match status" value="1"/>
</dbReference>
<gene>
    <name evidence="6" type="ORF">RM529_17015</name>
</gene>
<evidence type="ECO:0000256" key="3">
    <source>
        <dbReference type="ARBA" id="ARBA00022801"/>
    </source>
</evidence>
<proteinExistence type="predicted"/>
<feature type="domain" description="MurNAc-LAA" evidence="5">
    <location>
        <begin position="31"/>
        <end position="63"/>
    </location>
</feature>
<dbReference type="SUPFAM" id="SSF53187">
    <property type="entry name" value="Zn-dependent exopeptidases"/>
    <property type="match status" value="1"/>
</dbReference>
<dbReference type="Gene3D" id="3.40.630.40">
    <property type="entry name" value="Zn-dependent exopeptidases"/>
    <property type="match status" value="1"/>
</dbReference>
<dbReference type="Proteomes" id="UP001248819">
    <property type="component" value="Unassembled WGS sequence"/>
</dbReference>
<evidence type="ECO:0000256" key="4">
    <source>
        <dbReference type="SAM" id="SignalP"/>
    </source>
</evidence>
<keyword evidence="3 6" id="KW-0378">Hydrolase</keyword>
<dbReference type="InterPro" id="IPR002508">
    <property type="entry name" value="MurNAc-LAA_cat"/>
</dbReference>
<evidence type="ECO:0000313" key="6">
    <source>
        <dbReference type="EMBL" id="MDT0651846.1"/>
    </source>
</evidence>
<sequence>MKKVLKNVSFVFLLLKMCIVFGQEPATQKRIVIDVGHGGKDSGAIRINGIKEKDVVFAISKEICALNKMIFKGRYDISNAIR</sequence>
<dbReference type="PANTHER" id="PTHR30404">
    <property type="entry name" value="N-ACETYLMURAMOYL-L-ALANINE AMIDASE"/>
    <property type="match status" value="1"/>
</dbReference>
<comment type="caution">
    <text evidence="6">The sequence shown here is derived from an EMBL/GenBank/DDBJ whole genome shotgun (WGS) entry which is preliminary data.</text>
</comment>